<comment type="caution">
    <text evidence="1">The sequence shown here is derived from an EMBL/GenBank/DDBJ whole genome shotgun (WGS) entry which is preliminary data.</text>
</comment>
<organism evidence="1 2">
    <name type="scientific">Rubus argutus</name>
    <name type="common">Southern blackberry</name>
    <dbReference type="NCBI Taxonomy" id="59490"/>
    <lineage>
        <taxon>Eukaryota</taxon>
        <taxon>Viridiplantae</taxon>
        <taxon>Streptophyta</taxon>
        <taxon>Embryophyta</taxon>
        <taxon>Tracheophyta</taxon>
        <taxon>Spermatophyta</taxon>
        <taxon>Magnoliopsida</taxon>
        <taxon>eudicotyledons</taxon>
        <taxon>Gunneridae</taxon>
        <taxon>Pentapetalae</taxon>
        <taxon>rosids</taxon>
        <taxon>fabids</taxon>
        <taxon>Rosales</taxon>
        <taxon>Rosaceae</taxon>
        <taxon>Rosoideae</taxon>
        <taxon>Rosoideae incertae sedis</taxon>
        <taxon>Rubus</taxon>
    </lineage>
</organism>
<name>A0AAW1VY63_RUBAR</name>
<evidence type="ECO:0000313" key="1">
    <source>
        <dbReference type="EMBL" id="KAK9911794.1"/>
    </source>
</evidence>
<dbReference type="EMBL" id="JBEDUW010000007">
    <property type="protein sequence ID" value="KAK9911794.1"/>
    <property type="molecule type" value="Genomic_DNA"/>
</dbReference>
<gene>
    <name evidence="1" type="ORF">M0R45_035684</name>
</gene>
<dbReference type="Proteomes" id="UP001457282">
    <property type="component" value="Unassembled WGS sequence"/>
</dbReference>
<sequence length="126" mass="13739">MHGLGWCESTAAAAHGCTVMGETGDGAGWVSFFLSDLDREQHGNGELERHYSVERRLDWARRRGQCSLRRRRGDSRLDLIGLPAWSENPMRARAGATMVKLIMVNHGDGKGAVGCGGLASVDLCRE</sequence>
<dbReference type="AlphaFoldDB" id="A0AAW1VY63"/>
<accession>A0AAW1VY63</accession>
<keyword evidence="2" id="KW-1185">Reference proteome</keyword>
<reference evidence="1 2" key="1">
    <citation type="journal article" date="2023" name="G3 (Bethesda)">
        <title>A chromosome-length genome assembly and annotation of blackberry (Rubus argutus, cv. 'Hillquist').</title>
        <authorList>
            <person name="Bruna T."/>
            <person name="Aryal R."/>
            <person name="Dudchenko O."/>
            <person name="Sargent D.J."/>
            <person name="Mead D."/>
            <person name="Buti M."/>
            <person name="Cavallini A."/>
            <person name="Hytonen T."/>
            <person name="Andres J."/>
            <person name="Pham M."/>
            <person name="Weisz D."/>
            <person name="Mascagni F."/>
            <person name="Usai G."/>
            <person name="Natali L."/>
            <person name="Bassil N."/>
            <person name="Fernandez G.E."/>
            <person name="Lomsadze A."/>
            <person name="Armour M."/>
            <person name="Olukolu B."/>
            <person name="Poorten T."/>
            <person name="Britton C."/>
            <person name="Davik J."/>
            <person name="Ashrafi H."/>
            <person name="Aiden E.L."/>
            <person name="Borodovsky M."/>
            <person name="Worthington M."/>
        </authorList>
    </citation>
    <scope>NUCLEOTIDE SEQUENCE [LARGE SCALE GENOMIC DNA]</scope>
    <source>
        <strain evidence="1">PI 553951</strain>
    </source>
</reference>
<protein>
    <submittedName>
        <fullName evidence="1">Uncharacterized protein</fullName>
    </submittedName>
</protein>
<proteinExistence type="predicted"/>
<evidence type="ECO:0000313" key="2">
    <source>
        <dbReference type="Proteomes" id="UP001457282"/>
    </source>
</evidence>